<feature type="compositionally biased region" description="Polar residues" evidence="1">
    <location>
        <begin position="13"/>
        <end position="23"/>
    </location>
</feature>
<reference evidence="2" key="1">
    <citation type="submission" date="2023-03" db="EMBL/GenBank/DDBJ databases">
        <title>Massive genome expansion in bonnet fungi (Mycena s.s.) driven by repeated elements and novel gene families across ecological guilds.</title>
        <authorList>
            <consortium name="Lawrence Berkeley National Laboratory"/>
            <person name="Harder C.B."/>
            <person name="Miyauchi S."/>
            <person name="Viragh M."/>
            <person name="Kuo A."/>
            <person name="Thoen E."/>
            <person name="Andreopoulos B."/>
            <person name="Lu D."/>
            <person name="Skrede I."/>
            <person name="Drula E."/>
            <person name="Henrissat B."/>
            <person name="Morin E."/>
            <person name="Kohler A."/>
            <person name="Barry K."/>
            <person name="LaButti K."/>
            <person name="Morin E."/>
            <person name="Salamov A."/>
            <person name="Lipzen A."/>
            <person name="Mereny Z."/>
            <person name="Hegedus B."/>
            <person name="Baldrian P."/>
            <person name="Stursova M."/>
            <person name="Weitz H."/>
            <person name="Taylor A."/>
            <person name="Grigoriev I.V."/>
            <person name="Nagy L.G."/>
            <person name="Martin F."/>
            <person name="Kauserud H."/>
        </authorList>
    </citation>
    <scope>NUCLEOTIDE SEQUENCE</scope>
    <source>
        <strain evidence="2">9144</strain>
    </source>
</reference>
<protein>
    <submittedName>
        <fullName evidence="2">Uncharacterized protein</fullName>
    </submittedName>
</protein>
<organism evidence="2 3">
    <name type="scientific">Mycena pura</name>
    <dbReference type="NCBI Taxonomy" id="153505"/>
    <lineage>
        <taxon>Eukaryota</taxon>
        <taxon>Fungi</taxon>
        <taxon>Dikarya</taxon>
        <taxon>Basidiomycota</taxon>
        <taxon>Agaricomycotina</taxon>
        <taxon>Agaricomycetes</taxon>
        <taxon>Agaricomycetidae</taxon>
        <taxon>Agaricales</taxon>
        <taxon>Marasmiineae</taxon>
        <taxon>Mycenaceae</taxon>
        <taxon>Mycena</taxon>
    </lineage>
</organism>
<feature type="compositionally biased region" description="Acidic residues" evidence="1">
    <location>
        <begin position="24"/>
        <end position="34"/>
    </location>
</feature>
<gene>
    <name evidence="2" type="ORF">GGX14DRAFT_572152</name>
</gene>
<feature type="region of interest" description="Disordered" evidence="1">
    <location>
        <begin position="1"/>
        <end position="44"/>
    </location>
</feature>
<keyword evidence="3" id="KW-1185">Reference proteome</keyword>
<dbReference type="EMBL" id="JARJCW010000063">
    <property type="protein sequence ID" value="KAJ7200398.1"/>
    <property type="molecule type" value="Genomic_DNA"/>
</dbReference>
<name>A0AAD6V5M8_9AGAR</name>
<evidence type="ECO:0000313" key="3">
    <source>
        <dbReference type="Proteomes" id="UP001219525"/>
    </source>
</evidence>
<proteinExistence type="predicted"/>
<evidence type="ECO:0000256" key="1">
    <source>
        <dbReference type="SAM" id="MobiDB-lite"/>
    </source>
</evidence>
<evidence type="ECO:0000313" key="2">
    <source>
        <dbReference type="EMBL" id="KAJ7200398.1"/>
    </source>
</evidence>
<feature type="region of interest" description="Disordered" evidence="1">
    <location>
        <begin position="64"/>
        <end position="127"/>
    </location>
</feature>
<comment type="caution">
    <text evidence="2">The sequence shown here is derived from an EMBL/GenBank/DDBJ whole genome shotgun (WGS) entry which is preliminary data.</text>
</comment>
<dbReference type="AlphaFoldDB" id="A0AAD6V5M8"/>
<dbReference type="Proteomes" id="UP001219525">
    <property type="component" value="Unassembled WGS sequence"/>
</dbReference>
<feature type="compositionally biased region" description="Basic and acidic residues" evidence="1">
    <location>
        <begin position="70"/>
        <end position="104"/>
    </location>
</feature>
<accession>A0AAD6V5M8</accession>
<sequence>MSGMVHPPHPSLIPQNYRLSIETNDSDLDSDDLSESTVSRATREMSKVQLETLAHRYQTMANKIWSRANQRPERDGGSNASRRSEHYKDLDMFDRQDDTDDNGRDTPPPPDLLAIKGRGQILVTGEV</sequence>